<gene>
    <name evidence="1" type="ORF">XM53_04035</name>
</gene>
<dbReference type="EMBL" id="LAXJ01000003">
    <property type="protein sequence ID" value="KRS13751.1"/>
    <property type="molecule type" value="Genomic_DNA"/>
</dbReference>
<accession>A0A0T5NXV0</accession>
<dbReference type="Proteomes" id="UP000051295">
    <property type="component" value="Unassembled WGS sequence"/>
</dbReference>
<dbReference type="InterPro" id="IPR011055">
    <property type="entry name" value="Dup_hybrid_motif"/>
</dbReference>
<comment type="caution">
    <text evidence="1">The sequence shown here is derived from an EMBL/GenBank/DDBJ whole genome shotgun (WGS) entry which is preliminary data.</text>
</comment>
<reference evidence="1 2" key="1">
    <citation type="submission" date="2015-04" db="EMBL/GenBank/DDBJ databases">
        <title>The draft genome sequence of Roseovarius sp.R12b.</title>
        <authorList>
            <person name="Li G."/>
            <person name="Lai Q."/>
            <person name="Shao Z."/>
            <person name="Yan P."/>
        </authorList>
    </citation>
    <scope>NUCLEOTIDE SEQUENCE [LARGE SCALE GENOMIC DNA]</scope>
    <source>
        <strain evidence="1 2">R12B</strain>
    </source>
</reference>
<dbReference type="SUPFAM" id="SSF101908">
    <property type="entry name" value="Putative isomerase YbhE"/>
    <property type="match status" value="1"/>
</dbReference>
<dbReference type="CDD" id="cd12797">
    <property type="entry name" value="M23_peptidase"/>
    <property type="match status" value="1"/>
</dbReference>
<evidence type="ECO:0000313" key="1">
    <source>
        <dbReference type="EMBL" id="KRS13751.1"/>
    </source>
</evidence>
<dbReference type="STRING" id="1641875.XM53_04035"/>
<evidence type="ECO:0000313" key="2">
    <source>
        <dbReference type="Proteomes" id="UP000051295"/>
    </source>
</evidence>
<dbReference type="AlphaFoldDB" id="A0A0T5NXV0"/>
<protein>
    <recommendedName>
        <fullName evidence="3">Peptidase M23 domain-containing protein</fullName>
    </recommendedName>
</protein>
<dbReference type="Gene3D" id="2.70.70.10">
    <property type="entry name" value="Glucose Permease (Domain IIA)"/>
    <property type="match status" value="1"/>
</dbReference>
<sequence>MPANICPNAAEFMTDARVRSGIFPTESYLRLCRGGETPQADDCVRQRPRVKQGDFIGRAGNSGASSGPHLHIHTQKVREQGGLLRKSGSNIPTDLNFGWLKHRTDSSVWKPFRNDAIRNNPVLVHASPFLPRMEADAGGVTRTATHFIRSNRLVTATIAASNDRLKLISWDLVGLSSFNRRSDIEAGPAKEVYLSEPAPNYILAAVRQEDDKLKMIAYRVGVAGNFTRMDSVEAGRISALDMTTISGLNPRAVTALRDGSGNLKLIAWDILTGSDGQVSIVRLSEASDGAVSAVSVSRAKHFNGVYTGVRDETGELRVTPWTLSSNGQNFTRRAAGTAGEIGPVLDVAPLGSGVAAAVADSDGNLRLITWSVSGAGDITARRAESVAGQVSEITLLPTSHGKSNLASVVRGGDGRLYVIGWRTNDNGQRLRRLGSSRAGAGMFISADSASHLNNHDGGGNRDWIATAMRDDAGDFQLIAWDTNLISP</sequence>
<organism evidence="1 2">
    <name type="scientific">Roseovarius atlanticus</name>
    <dbReference type="NCBI Taxonomy" id="1641875"/>
    <lineage>
        <taxon>Bacteria</taxon>
        <taxon>Pseudomonadati</taxon>
        <taxon>Pseudomonadota</taxon>
        <taxon>Alphaproteobacteria</taxon>
        <taxon>Rhodobacterales</taxon>
        <taxon>Roseobacteraceae</taxon>
        <taxon>Roseovarius</taxon>
    </lineage>
</organism>
<name>A0A0T5NXV0_9RHOB</name>
<dbReference type="SUPFAM" id="SSF51261">
    <property type="entry name" value="Duplicated hybrid motif"/>
    <property type="match status" value="1"/>
</dbReference>
<evidence type="ECO:0008006" key="3">
    <source>
        <dbReference type="Google" id="ProtNLM"/>
    </source>
</evidence>
<proteinExistence type="predicted"/>
<dbReference type="PATRIC" id="fig|1641875.4.peg.2818"/>
<keyword evidence="2" id="KW-1185">Reference proteome</keyword>